<evidence type="ECO:0000256" key="4">
    <source>
        <dbReference type="ARBA" id="ARBA00022692"/>
    </source>
</evidence>
<dbReference type="Gene3D" id="1.10.287.770">
    <property type="entry name" value="YojJ-like"/>
    <property type="match status" value="1"/>
</dbReference>
<evidence type="ECO:0000256" key="9">
    <source>
        <dbReference type="ARBA" id="ARBA00023201"/>
    </source>
</evidence>
<keyword evidence="8 12" id="KW-0472">Membrane</keyword>
<evidence type="ECO:0000256" key="2">
    <source>
        <dbReference type="ARBA" id="ARBA00022448"/>
    </source>
</evidence>
<name>A0A3M7RLM5_BRAPC</name>
<keyword evidence="6" id="KW-0915">Sodium</keyword>
<comment type="similarity">
    <text evidence="11">Belongs to the amiloride-sensitive sodium channel (TC 1.A.6) family.</text>
</comment>
<organism evidence="13 14">
    <name type="scientific">Brachionus plicatilis</name>
    <name type="common">Marine rotifer</name>
    <name type="synonym">Brachionus muelleri</name>
    <dbReference type="NCBI Taxonomy" id="10195"/>
    <lineage>
        <taxon>Eukaryota</taxon>
        <taxon>Metazoa</taxon>
        <taxon>Spiralia</taxon>
        <taxon>Gnathifera</taxon>
        <taxon>Rotifera</taxon>
        <taxon>Eurotatoria</taxon>
        <taxon>Monogononta</taxon>
        <taxon>Pseudotrocha</taxon>
        <taxon>Ploima</taxon>
        <taxon>Brachionidae</taxon>
        <taxon>Brachionus</taxon>
    </lineage>
</organism>
<proteinExistence type="inferred from homology"/>
<keyword evidence="3 11" id="KW-0894">Sodium channel</keyword>
<accession>A0A3M7RLM5</accession>
<dbReference type="Pfam" id="PF00858">
    <property type="entry name" value="ASC"/>
    <property type="match status" value="1"/>
</dbReference>
<dbReference type="AlphaFoldDB" id="A0A3M7RLM5"/>
<keyword evidence="9 11" id="KW-0739">Sodium transport</keyword>
<dbReference type="EMBL" id="REGN01003155">
    <property type="protein sequence ID" value="RNA24225.1"/>
    <property type="molecule type" value="Genomic_DNA"/>
</dbReference>
<gene>
    <name evidence="13" type="ORF">BpHYR1_049806</name>
</gene>
<evidence type="ECO:0000256" key="5">
    <source>
        <dbReference type="ARBA" id="ARBA00022989"/>
    </source>
</evidence>
<dbReference type="PANTHER" id="PTHR11690">
    <property type="entry name" value="AMILORIDE-SENSITIVE SODIUM CHANNEL-RELATED"/>
    <property type="match status" value="1"/>
</dbReference>
<evidence type="ECO:0000256" key="6">
    <source>
        <dbReference type="ARBA" id="ARBA00023053"/>
    </source>
</evidence>
<keyword evidence="4 11" id="KW-0812">Transmembrane</keyword>
<evidence type="ECO:0000256" key="12">
    <source>
        <dbReference type="SAM" id="Phobius"/>
    </source>
</evidence>
<comment type="caution">
    <text evidence="13">The sequence shown here is derived from an EMBL/GenBank/DDBJ whole genome shotgun (WGS) entry which is preliminary data.</text>
</comment>
<keyword evidence="2 11" id="KW-0813">Transport</keyword>
<reference evidence="13 14" key="1">
    <citation type="journal article" date="2018" name="Sci. Rep.">
        <title>Genomic signatures of local adaptation to the degree of environmental predictability in rotifers.</title>
        <authorList>
            <person name="Franch-Gras L."/>
            <person name="Hahn C."/>
            <person name="Garcia-Roger E.M."/>
            <person name="Carmona M.J."/>
            <person name="Serra M."/>
            <person name="Gomez A."/>
        </authorList>
    </citation>
    <scope>NUCLEOTIDE SEQUENCE [LARGE SCALE GENOMIC DNA]</scope>
    <source>
        <strain evidence="13">HYR1</strain>
    </source>
</reference>
<dbReference type="GO" id="GO:0015280">
    <property type="term" value="F:ligand-gated sodium channel activity"/>
    <property type="evidence" value="ECO:0007669"/>
    <property type="project" value="TreeGrafter"/>
</dbReference>
<feature type="non-terminal residue" evidence="13">
    <location>
        <position position="585"/>
    </location>
</feature>
<evidence type="ECO:0000256" key="10">
    <source>
        <dbReference type="ARBA" id="ARBA00023303"/>
    </source>
</evidence>
<keyword evidence="14" id="KW-1185">Reference proteome</keyword>
<comment type="subcellular location">
    <subcellularLocation>
        <location evidence="1">Membrane</location>
        <topology evidence="1">Multi-pass membrane protein</topology>
    </subcellularLocation>
</comment>
<sequence length="585" mass="67171">MLCLFQSESMTRDSSNIFNDIYSLTLIKLINMLTKTSDLKNFQQAQPVLGVSIYKKYFRALSTTRKVLESSSSHGIPNILRAEKFSIKILWTIFTSIATALCGVLIIQSILNYLEFGVTTTIRIKNEISSIFPAITVCSLDPVLPLAKSFSNSANSTEQYLASLLVSQRKVDYSWNEFIYVCFFDAVPCANTSFKKFRDPSGSVCFTFNSGVDHSGKEVKALRSVKTGRIKGLSMHLNTWSFKQMFTGAYVYIHDQKTFPLSVEPVDIVPGEETTISIYKTISKQQPNPFSDCEYEQGKVLKTESDLVNAFNSTSYRYSQNLCLELCFHKIMLEQCECYSHLFSMFSEGRICREIDDVMCCWKEFHKFSNSNSISENCQQRCPLECETISYSKTVSRKKYLNNQELISLVIHFDGLGYTEIQESAIMNIVDLLSNIGGIAGLFLGTSLLSFVEILEIFLEKIIKKINNFLIQYAYCDTFILLTAFYNLADQKRIIDHVQIHLKDLKLNKKREFYRRKYSEKLFCLQVVILFHKMRFFGDKKTQNCFSLIECKNFNIDKKDEKTKGEKQERVERAVAETINVTVRG</sequence>
<keyword evidence="5 12" id="KW-1133">Transmembrane helix</keyword>
<keyword evidence="10 11" id="KW-0407">Ion channel</keyword>
<evidence type="ECO:0000256" key="7">
    <source>
        <dbReference type="ARBA" id="ARBA00023065"/>
    </source>
</evidence>
<dbReference type="Gene3D" id="2.60.470.10">
    <property type="entry name" value="Acid-sensing ion channels like domains"/>
    <property type="match status" value="1"/>
</dbReference>
<dbReference type="GO" id="GO:0005886">
    <property type="term" value="C:plasma membrane"/>
    <property type="evidence" value="ECO:0007669"/>
    <property type="project" value="TreeGrafter"/>
</dbReference>
<dbReference type="InterPro" id="IPR001873">
    <property type="entry name" value="ENaC"/>
</dbReference>
<evidence type="ECO:0000256" key="8">
    <source>
        <dbReference type="ARBA" id="ARBA00023136"/>
    </source>
</evidence>
<feature type="transmembrane region" description="Helical" evidence="12">
    <location>
        <begin position="436"/>
        <end position="458"/>
    </location>
</feature>
<evidence type="ECO:0000313" key="13">
    <source>
        <dbReference type="EMBL" id="RNA24225.1"/>
    </source>
</evidence>
<dbReference type="Proteomes" id="UP000276133">
    <property type="component" value="Unassembled WGS sequence"/>
</dbReference>
<evidence type="ECO:0000256" key="3">
    <source>
        <dbReference type="ARBA" id="ARBA00022461"/>
    </source>
</evidence>
<keyword evidence="7 11" id="KW-0406">Ion transport</keyword>
<dbReference type="OrthoDB" id="6502088at2759"/>
<evidence type="ECO:0000256" key="1">
    <source>
        <dbReference type="ARBA" id="ARBA00004141"/>
    </source>
</evidence>
<dbReference type="PRINTS" id="PR01078">
    <property type="entry name" value="AMINACHANNEL"/>
</dbReference>
<feature type="transmembrane region" description="Helical" evidence="12">
    <location>
        <begin position="89"/>
        <end position="111"/>
    </location>
</feature>
<protein>
    <submittedName>
        <fullName evidence="13">Amiloride-sensitive sodium channel subunit beta</fullName>
    </submittedName>
</protein>
<feature type="transmembrane region" description="Helical" evidence="12">
    <location>
        <begin position="470"/>
        <end position="489"/>
    </location>
</feature>
<evidence type="ECO:0000313" key="14">
    <source>
        <dbReference type="Proteomes" id="UP000276133"/>
    </source>
</evidence>
<evidence type="ECO:0000256" key="11">
    <source>
        <dbReference type="RuleBase" id="RU000679"/>
    </source>
</evidence>